<organism evidence="4 5">
    <name type="scientific">Chitinophaga lutea</name>
    <dbReference type="NCBI Taxonomy" id="2488634"/>
    <lineage>
        <taxon>Bacteria</taxon>
        <taxon>Pseudomonadati</taxon>
        <taxon>Bacteroidota</taxon>
        <taxon>Chitinophagia</taxon>
        <taxon>Chitinophagales</taxon>
        <taxon>Chitinophagaceae</taxon>
        <taxon>Chitinophaga</taxon>
    </lineage>
</organism>
<feature type="domain" description="CMP/dCMP-type deaminase" evidence="3">
    <location>
        <begin position="2"/>
        <end position="112"/>
    </location>
</feature>
<dbReference type="GO" id="GO:0008270">
    <property type="term" value="F:zinc ion binding"/>
    <property type="evidence" value="ECO:0007669"/>
    <property type="project" value="InterPro"/>
</dbReference>
<accession>A0A3N4PWZ4</accession>
<dbReference type="EMBL" id="RPDH01000001">
    <property type="protein sequence ID" value="RPE12428.1"/>
    <property type="molecule type" value="Genomic_DNA"/>
</dbReference>
<evidence type="ECO:0000313" key="5">
    <source>
        <dbReference type="Proteomes" id="UP000278351"/>
    </source>
</evidence>
<dbReference type="PROSITE" id="PS00903">
    <property type="entry name" value="CYT_DCMP_DEAMINASES_1"/>
    <property type="match status" value="1"/>
</dbReference>
<evidence type="ECO:0000256" key="2">
    <source>
        <dbReference type="ARBA" id="ARBA00022833"/>
    </source>
</evidence>
<dbReference type="PANTHER" id="PTHR11079:SF179">
    <property type="entry name" value="TRNA(ADENINE(34)) DEAMINASE, CHLOROPLASTIC"/>
    <property type="match status" value="1"/>
</dbReference>
<keyword evidence="5" id="KW-1185">Reference proteome</keyword>
<dbReference type="OrthoDB" id="9802676at2"/>
<dbReference type="SUPFAM" id="SSF53927">
    <property type="entry name" value="Cytidine deaminase-like"/>
    <property type="match status" value="1"/>
</dbReference>
<sequence length="135" mass="14552">MSEHHPYLQRCLELGAMAAAEGESPVGSLIVKDGTILGEAFEKSRQLKDITRHAEVLAVMDALARHGSCDGATLYTNVEPCILCSYVIRHHKIGKVVFSRYSGELGGAGSRYAILTAEDIVKWGKAPAVEVIADI</sequence>
<dbReference type="InterPro" id="IPR016193">
    <property type="entry name" value="Cytidine_deaminase-like"/>
</dbReference>
<reference evidence="4 5" key="1">
    <citation type="submission" date="2018-11" db="EMBL/GenBank/DDBJ databases">
        <title>Chitinophaga lutea sp.nov., isolate from arsenic contaminated soil.</title>
        <authorList>
            <person name="Zong Y."/>
        </authorList>
    </citation>
    <scope>NUCLEOTIDE SEQUENCE [LARGE SCALE GENOMIC DNA]</scope>
    <source>
        <strain evidence="4 5">ZY74</strain>
    </source>
</reference>
<dbReference type="InterPro" id="IPR016192">
    <property type="entry name" value="APOBEC/CMP_deaminase_Zn-bd"/>
</dbReference>
<dbReference type="CDD" id="cd01285">
    <property type="entry name" value="nucleoside_deaminase"/>
    <property type="match status" value="1"/>
</dbReference>
<dbReference type="AlphaFoldDB" id="A0A3N4PWZ4"/>
<dbReference type="PANTHER" id="PTHR11079">
    <property type="entry name" value="CYTOSINE DEAMINASE FAMILY MEMBER"/>
    <property type="match status" value="1"/>
</dbReference>
<dbReference type="RefSeq" id="WP_123844938.1">
    <property type="nucleotide sequence ID" value="NZ_RPDH01000001.1"/>
</dbReference>
<keyword evidence="1" id="KW-0479">Metal-binding</keyword>
<name>A0A3N4PWZ4_9BACT</name>
<dbReference type="Gene3D" id="3.40.140.10">
    <property type="entry name" value="Cytidine Deaminase, domain 2"/>
    <property type="match status" value="1"/>
</dbReference>
<evidence type="ECO:0000256" key="1">
    <source>
        <dbReference type="ARBA" id="ARBA00022723"/>
    </source>
</evidence>
<dbReference type="Proteomes" id="UP000278351">
    <property type="component" value="Unassembled WGS sequence"/>
</dbReference>
<keyword evidence="2" id="KW-0862">Zinc</keyword>
<evidence type="ECO:0000313" key="4">
    <source>
        <dbReference type="EMBL" id="RPE12428.1"/>
    </source>
</evidence>
<protein>
    <submittedName>
        <fullName evidence="4">Nucleoside deaminase</fullName>
    </submittedName>
</protein>
<dbReference type="PROSITE" id="PS51747">
    <property type="entry name" value="CYT_DCMP_DEAMINASES_2"/>
    <property type="match status" value="1"/>
</dbReference>
<dbReference type="GO" id="GO:0016787">
    <property type="term" value="F:hydrolase activity"/>
    <property type="evidence" value="ECO:0007669"/>
    <property type="project" value="InterPro"/>
</dbReference>
<comment type="caution">
    <text evidence="4">The sequence shown here is derived from an EMBL/GenBank/DDBJ whole genome shotgun (WGS) entry which is preliminary data.</text>
</comment>
<dbReference type="Pfam" id="PF00383">
    <property type="entry name" value="dCMP_cyt_deam_1"/>
    <property type="match status" value="1"/>
</dbReference>
<proteinExistence type="predicted"/>
<gene>
    <name evidence="4" type="ORF">EGT74_02435</name>
</gene>
<dbReference type="InterPro" id="IPR002125">
    <property type="entry name" value="CMP_dCMP_dom"/>
</dbReference>
<evidence type="ECO:0000259" key="3">
    <source>
        <dbReference type="PROSITE" id="PS51747"/>
    </source>
</evidence>